<keyword evidence="3" id="KW-1185">Reference proteome</keyword>
<comment type="caution">
    <text evidence="2">The sequence shown here is derived from an EMBL/GenBank/DDBJ whole genome shotgun (WGS) entry which is preliminary data.</text>
</comment>
<dbReference type="EMBL" id="SRLO01000017">
    <property type="protein sequence ID" value="TNN86109.1"/>
    <property type="molecule type" value="Genomic_DNA"/>
</dbReference>
<gene>
    <name evidence="2" type="ORF">EYF80_003526</name>
</gene>
<evidence type="ECO:0000313" key="2">
    <source>
        <dbReference type="EMBL" id="TNN86109.1"/>
    </source>
</evidence>
<proteinExistence type="predicted"/>
<feature type="region of interest" description="Disordered" evidence="1">
    <location>
        <begin position="66"/>
        <end position="117"/>
    </location>
</feature>
<dbReference type="AlphaFoldDB" id="A0A4Z2J7E4"/>
<reference evidence="2 3" key="1">
    <citation type="submission" date="2019-03" db="EMBL/GenBank/DDBJ databases">
        <title>First draft genome of Liparis tanakae, snailfish: a comprehensive survey of snailfish specific genes.</title>
        <authorList>
            <person name="Kim W."/>
            <person name="Song I."/>
            <person name="Jeong J.-H."/>
            <person name="Kim D."/>
            <person name="Kim S."/>
            <person name="Ryu S."/>
            <person name="Song J.Y."/>
            <person name="Lee S.K."/>
        </authorList>
    </citation>
    <scope>NUCLEOTIDE SEQUENCE [LARGE SCALE GENOMIC DNA]</scope>
    <source>
        <tissue evidence="2">Muscle</tissue>
    </source>
</reference>
<dbReference type="Proteomes" id="UP000314294">
    <property type="component" value="Unassembled WGS sequence"/>
</dbReference>
<evidence type="ECO:0000256" key="1">
    <source>
        <dbReference type="SAM" id="MobiDB-lite"/>
    </source>
</evidence>
<organism evidence="2 3">
    <name type="scientific">Liparis tanakae</name>
    <name type="common">Tanaka's snailfish</name>
    <dbReference type="NCBI Taxonomy" id="230148"/>
    <lineage>
        <taxon>Eukaryota</taxon>
        <taxon>Metazoa</taxon>
        <taxon>Chordata</taxon>
        <taxon>Craniata</taxon>
        <taxon>Vertebrata</taxon>
        <taxon>Euteleostomi</taxon>
        <taxon>Actinopterygii</taxon>
        <taxon>Neopterygii</taxon>
        <taxon>Teleostei</taxon>
        <taxon>Neoteleostei</taxon>
        <taxon>Acanthomorphata</taxon>
        <taxon>Eupercaria</taxon>
        <taxon>Perciformes</taxon>
        <taxon>Cottioidei</taxon>
        <taxon>Cottales</taxon>
        <taxon>Liparidae</taxon>
        <taxon>Liparis</taxon>
    </lineage>
</organism>
<name>A0A4Z2J7E4_9TELE</name>
<evidence type="ECO:0000313" key="3">
    <source>
        <dbReference type="Proteomes" id="UP000314294"/>
    </source>
</evidence>
<feature type="compositionally biased region" description="Polar residues" evidence="1">
    <location>
        <begin position="96"/>
        <end position="107"/>
    </location>
</feature>
<sequence length="160" mass="17506">MNCGPRGVGERRAVDRRSQLFHTSGALHWERWCGCELGGSGAAATEASCGAVAMYSRARRSETDAFYRNASGLKKATTPNEGGESGEEQKADDAPTKTQTPRLQLPSQPACLPRGQRQERKTYRHLALLQADIEHDEEHVFWGMGISCTGETNTALLDEV</sequence>
<protein>
    <submittedName>
        <fullName evidence="2">Uncharacterized protein</fullName>
    </submittedName>
</protein>
<accession>A0A4Z2J7E4</accession>